<name>A0ABY2G4D5_9FLAO</name>
<reference evidence="1 2" key="1">
    <citation type="submission" date="2019-03" db="EMBL/GenBank/DDBJ databases">
        <title>Genomic Encyclopedia of Type Strains, Phase III (KMG-III): the genomes of soil and plant-associated and newly described type strains.</title>
        <authorList>
            <person name="Whitman W."/>
        </authorList>
    </citation>
    <scope>NUCLEOTIDE SEQUENCE [LARGE SCALE GENOMIC DNA]</scope>
    <source>
        <strain evidence="1 2">CGMCC 1.10957</strain>
    </source>
</reference>
<evidence type="ECO:0000313" key="1">
    <source>
        <dbReference type="EMBL" id="TDY11355.1"/>
    </source>
</evidence>
<dbReference type="Proteomes" id="UP000294930">
    <property type="component" value="Unassembled WGS sequence"/>
</dbReference>
<proteinExistence type="predicted"/>
<accession>A0ABY2G4D5</accession>
<keyword evidence="2" id="KW-1185">Reference proteome</keyword>
<evidence type="ECO:0000313" key="2">
    <source>
        <dbReference type="Proteomes" id="UP000294930"/>
    </source>
</evidence>
<dbReference type="EMBL" id="SOQZ01000004">
    <property type="protein sequence ID" value="TDY11355.1"/>
    <property type="molecule type" value="Genomic_DNA"/>
</dbReference>
<sequence length="43" mass="5070">MNLNTLIATVIPKQAISSKKASRINKYLNEKYHERSISNRYFK</sequence>
<comment type="caution">
    <text evidence="1">The sequence shown here is derived from an EMBL/GenBank/DDBJ whole genome shotgun (WGS) entry which is preliminary data.</text>
</comment>
<organism evidence="1 2">
    <name type="scientific">Meridianimaribacter flavus</name>
    <dbReference type="NCBI Taxonomy" id="571115"/>
    <lineage>
        <taxon>Bacteria</taxon>
        <taxon>Pseudomonadati</taxon>
        <taxon>Bacteroidota</taxon>
        <taxon>Flavobacteriia</taxon>
        <taxon>Flavobacteriales</taxon>
        <taxon>Flavobacteriaceae</taxon>
        <taxon>Meridianimaribacter</taxon>
    </lineage>
</organism>
<gene>
    <name evidence="1" type="ORF">A8975_1992</name>
</gene>
<protein>
    <submittedName>
        <fullName evidence="1">Uncharacterized protein</fullName>
    </submittedName>
</protein>